<dbReference type="UniPathway" id="UPA00253"/>
<evidence type="ECO:0000313" key="2">
    <source>
        <dbReference type="EMBL" id="KAG8064497.1"/>
    </source>
</evidence>
<feature type="region of interest" description="Disordered" evidence="1">
    <location>
        <begin position="1"/>
        <end position="28"/>
    </location>
</feature>
<sequence>MEATAPATSADANGSAAAKEQVGAPTNPMATAKARVGAPTNPMATALLTDQYQFSMAYAYWKAGKHADRAV</sequence>
<feature type="compositionally biased region" description="Low complexity" evidence="1">
    <location>
        <begin position="1"/>
        <end position="18"/>
    </location>
</feature>
<dbReference type="AlphaFoldDB" id="A0A8J5SAN8"/>
<dbReference type="Proteomes" id="UP000729402">
    <property type="component" value="Unassembled WGS sequence"/>
</dbReference>
<evidence type="ECO:0000313" key="3">
    <source>
        <dbReference type="Proteomes" id="UP000729402"/>
    </source>
</evidence>
<evidence type="ECO:0000256" key="1">
    <source>
        <dbReference type="SAM" id="MobiDB-lite"/>
    </source>
</evidence>
<accession>A0A8J5SAN8</accession>
<comment type="caution">
    <text evidence="2">The sequence shown here is derived from an EMBL/GenBank/DDBJ whole genome shotgun (WGS) entry which is preliminary data.</text>
</comment>
<keyword evidence="3" id="KW-1185">Reference proteome</keyword>
<dbReference type="GO" id="GO:0009435">
    <property type="term" value="P:NAD+ biosynthetic process"/>
    <property type="evidence" value="ECO:0007669"/>
    <property type="project" value="UniProtKB-UniPathway"/>
</dbReference>
<gene>
    <name evidence="2" type="ORF">GUJ93_ZPchr0004g39784</name>
</gene>
<dbReference type="OrthoDB" id="691823at2759"/>
<proteinExistence type="predicted"/>
<dbReference type="EMBL" id="JAAALK010000285">
    <property type="protein sequence ID" value="KAG8064497.1"/>
    <property type="molecule type" value="Genomic_DNA"/>
</dbReference>
<reference evidence="2" key="2">
    <citation type="submission" date="2021-02" db="EMBL/GenBank/DDBJ databases">
        <authorList>
            <person name="Kimball J.A."/>
            <person name="Haas M.W."/>
            <person name="Macchietto M."/>
            <person name="Kono T."/>
            <person name="Duquette J."/>
            <person name="Shao M."/>
        </authorList>
    </citation>
    <scope>NUCLEOTIDE SEQUENCE</scope>
    <source>
        <tissue evidence="2">Fresh leaf tissue</tissue>
    </source>
</reference>
<reference evidence="2" key="1">
    <citation type="journal article" date="2021" name="bioRxiv">
        <title>Whole Genome Assembly and Annotation of Northern Wild Rice, Zizania palustris L., Supports a Whole Genome Duplication in the Zizania Genus.</title>
        <authorList>
            <person name="Haas M."/>
            <person name="Kono T."/>
            <person name="Macchietto M."/>
            <person name="Millas R."/>
            <person name="McGilp L."/>
            <person name="Shao M."/>
            <person name="Duquette J."/>
            <person name="Hirsch C.N."/>
            <person name="Kimball J."/>
        </authorList>
    </citation>
    <scope>NUCLEOTIDE SEQUENCE</scope>
    <source>
        <tissue evidence="2">Fresh leaf tissue</tissue>
    </source>
</reference>
<organism evidence="2 3">
    <name type="scientific">Zizania palustris</name>
    <name type="common">Northern wild rice</name>
    <dbReference type="NCBI Taxonomy" id="103762"/>
    <lineage>
        <taxon>Eukaryota</taxon>
        <taxon>Viridiplantae</taxon>
        <taxon>Streptophyta</taxon>
        <taxon>Embryophyta</taxon>
        <taxon>Tracheophyta</taxon>
        <taxon>Spermatophyta</taxon>
        <taxon>Magnoliopsida</taxon>
        <taxon>Liliopsida</taxon>
        <taxon>Poales</taxon>
        <taxon>Poaceae</taxon>
        <taxon>BOP clade</taxon>
        <taxon>Oryzoideae</taxon>
        <taxon>Oryzeae</taxon>
        <taxon>Zizaniinae</taxon>
        <taxon>Zizania</taxon>
    </lineage>
</organism>
<protein>
    <submittedName>
        <fullName evidence="2">Uncharacterized protein</fullName>
    </submittedName>
</protein>
<name>A0A8J5SAN8_ZIZPA</name>